<reference evidence="3 4" key="1">
    <citation type="submission" date="2019-06" db="EMBL/GenBank/DDBJ databases">
        <title>A chromosomal-level reference genome of Carpinus fangiana (Coryloideae, Betulaceae).</title>
        <authorList>
            <person name="Yang X."/>
            <person name="Wang Z."/>
            <person name="Zhang L."/>
            <person name="Hao G."/>
            <person name="Liu J."/>
            <person name="Yang Y."/>
        </authorList>
    </citation>
    <scope>NUCLEOTIDE SEQUENCE [LARGE SCALE GENOMIC DNA]</scope>
    <source>
        <strain evidence="3">Cfa_2016G</strain>
        <tissue evidence="3">Leaf</tissue>
    </source>
</reference>
<feature type="region of interest" description="Disordered" evidence="1">
    <location>
        <begin position="272"/>
        <end position="362"/>
    </location>
</feature>
<dbReference type="Proteomes" id="UP000327013">
    <property type="component" value="Unassembled WGS sequence"/>
</dbReference>
<evidence type="ECO:0000256" key="1">
    <source>
        <dbReference type="SAM" id="MobiDB-lite"/>
    </source>
</evidence>
<feature type="compositionally biased region" description="Low complexity" evidence="1">
    <location>
        <begin position="209"/>
        <end position="220"/>
    </location>
</feature>
<feature type="compositionally biased region" description="Polar residues" evidence="1">
    <location>
        <begin position="319"/>
        <end position="336"/>
    </location>
</feature>
<feature type="region of interest" description="Disordered" evidence="1">
    <location>
        <begin position="1"/>
        <end position="23"/>
    </location>
</feature>
<feature type="transmembrane region" description="Helical" evidence="2">
    <location>
        <begin position="171"/>
        <end position="193"/>
    </location>
</feature>
<feature type="compositionally biased region" description="Acidic residues" evidence="1">
    <location>
        <begin position="352"/>
        <end position="362"/>
    </location>
</feature>
<feature type="region of interest" description="Disordered" evidence="1">
    <location>
        <begin position="200"/>
        <end position="220"/>
    </location>
</feature>
<dbReference type="EMBL" id="VIBQ01000062">
    <property type="protein sequence ID" value="KAB8556612.1"/>
    <property type="molecule type" value="Genomic_DNA"/>
</dbReference>
<feature type="compositionally biased region" description="Polar residues" evidence="1">
    <location>
        <begin position="285"/>
        <end position="305"/>
    </location>
</feature>
<gene>
    <name evidence="3" type="ORF">FH972_025649</name>
</gene>
<evidence type="ECO:0000313" key="3">
    <source>
        <dbReference type="EMBL" id="KAB8556612.1"/>
    </source>
</evidence>
<proteinExistence type="predicted"/>
<organism evidence="3 4">
    <name type="scientific">Carpinus fangiana</name>
    <dbReference type="NCBI Taxonomy" id="176857"/>
    <lineage>
        <taxon>Eukaryota</taxon>
        <taxon>Viridiplantae</taxon>
        <taxon>Streptophyta</taxon>
        <taxon>Embryophyta</taxon>
        <taxon>Tracheophyta</taxon>
        <taxon>Spermatophyta</taxon>
        <taxon>Magnoliopsida</taxon>
        <taxon>eudicotyledons</taxon>
        <taxon>Gunneridae</taxon>
        <taxon>Pentapetalae</taxon>
        <taxon>rosids</taxon>
        <taxon>fabids</taxon>
        <taxon>Fagales</taxon>
        <taxon>Betulaceae</taxon>
        <taxon>Carpinus</taxon>
    </lineage>
</organism>
<evidence type="ECO:0000313" key="4">
    <source>
        <dbReference type="Proteomes" id="UP000327013"/>
    </source>
</evidence>
<feature type="compositionally biased region" description="Polar residues" evidence="1">
    <location>
        <begin position="12"/>
        <end position="23"/>
    </location>
</feature>
<evidence type="ECO:0000256" key="2">
    <source>
        <dbReference type="SAM" id="Phobius"/>
    </source>
</evidence>
<keyword evidence="2" id="KW-0812">Transmembrane</keyword>
<keyword evidence="4" id="KW-1185">Reference proteome</keyword>
<keyword evidence="2" id="KW-1133">Transmembrane helix</keyword>
<sequence length="411" mass="42190">MPQLAHRAIVPTQESPNLPSENNNAFTSLVVYTTVAFGYPIERTRTITGIRTASTSKAYSMSTSSRGQSATSARASTPTARVPALPLTTLVTSRGIAGQTTIVGSIIPLTMTDNSGRHVGSGIANARTTVPLAAAVTEPVTPDQTSATRSATGTPSSNQNDTSGGISPGGIAAAVVVPVIVIILGAILAFFLIRRRRRQQRVQTPSGLSETGSSSTATEAGTDNAIITEKKNQHTAPFITTHTQNNYNTGLDSAGTSTVSSGPGIPRTARVAANGTTPPYLRNPHGSSTMSNPFTDGSGASSRNIGSDAFAGFSGAATETGSTGHTTRGTNSSSRAVSPVREVDTPAGGREVDDEDASEISDAEYHDAEVQVARAHMGRAHRASVITMRGMGDDGSSRGGSPTSGNPIKDV</sequence>
<comment type="caution">
    <text evidence="3">The sequence shown here is derived from an EMBL/GenBank/DDBJ whole genome shotgun (WGS) entry which is preliminary data.</text>
</comment>
<feature type="region of interest" description="Disordered" evidence="1">
    <location>
        <begin position="136"/>
        <end position="164"/>
    </location>
</feature>
<name>A0A5N6L1M6_9ROSI</name>
<feature type="compositionally biased region" description="Low complexity" evidence="1">
    <location>
        <begin position="306"/>
        <end position="317"/>
    </location>
</feature>
<feature type="region of interest" description="Disordered" evidence="1">
    <location>
        <begin position="387"/>
        <end position="411"/>
    </location>
</feature>
<protein>
    <submittedName>
        <fullName evidence="3">Uncharacterized protein</fullName>
    </submittedName>
</protein>
<dbReference type="AlphaFoldDB" id="A0A5N6L1M6"/>
<feature type="compositionally biased region" description="Polar residues" evidence="1">
    <location>
        <begin position="142"/>
        <end position="162"/>
    </location>
</feature>
<accession>A0A5N6L1M6</accession>
<keyword evidence="2" id="KW-0472">Membrane</keyword>